<dbReference type="EMBL" id="HBKP01008947">
    <property type="protein sequence ID" value="CAE2213886.1"/>
    <property type="molecule type" value="Transcribed_RNA"/>
</dbReference>
<name>A0A7S4MCH6_9EUKA</name>
<organism evidence="1">
    <name type="scientific">Vannella robusta</name>
    <dbReference type="NCBI Taxonomy" id="1487602"/>
    <lineage>
        <taxon>Eukaryota</taxon>
        <taxon>Amoebozoa</taxon>
        <taxon>Discosea</taxon>
        <taxon>Flabellinia</taxon>
        <taxon>Vannellidae</taxon>
        <taxon>Vannella</taxon>
    </lineage>
</organism>
<proteinExistence type="predicted"/>
<reference evidence="1" key="1">
    <citation type="submission" date="2021-01" db="EMBL/GenBank/DDBJ databases">
        <authorList>
            <person name="Corre E."/>
            <person name="Pelletier E."/>
            <person name="Niang G."/>
            <person name="Scheremetjew M."/>
            <person name="Finn R."/>
            <person name="Kale V."/>
            <person name="Holt S."/>
            <person name="Cochrane G."/>
            <person name="Meng A."/>
            <person name="Brown T."/>
            <person name="Cohen L."/>
        </authorList>
    </citation>
    <scope>NUCLEOTIDE SEQUENCE</scope>
    <source>
        <strain evidence="1">DIVA3 518/3/11/1/6</strain>
    </source>
</reference>
<dbReference type="AlphaFoldDB" id="A0A7S4MCH6"/>
<gene>
    <name evidence="1" type="ORF">VSP0166_LOCUS6337</name>
</gene>
<accession>A0A7S4MCH6</accession>
<evidence type="ECO:0000313" key="1">
    <source>
        <dbReference type="EMBL" id="CAE2213886.1"/>
    </source>
</evidence>
<sequence length="232" mass="26066">MSKASPIIKAARQFACVPALEKEHFCFTTDLPACTVLENNNTNWSVFLSSQKDNRGEINNDIIAQLFVKLLTNNPLQSVIPDEVQQGSVTGILRKYPLSSPVIRKSEQKIIFNKEPTLSLHVMSVDEDEWKIFYNSESKRVALSLYEAANVPKRDVMLKENSNQEAYGVGETYEVSLGVPRHLLEEGNLKETADDIVDILMHPNVLPFTTTIPIIPVVAEVPRQPHVDRLVL</sequence>
<protein>
    <submittedName>
        <fullName evidence="1">Uncharacterized protein</fullName>
    </submittedName>
</protein>